<comment type="caution">
    <text evidence="1">The sequence shown here is derived from an EMBL/GenBank/DDBJ whole genome shotgun (WGS) entry which is preliminary data.</text>
</comment>
<organism evidence="1 2">
    <name type="scientific">Vibrio stylophorae</name>
    <dbReference type="NCBI Taxonomy" id="659351"/>
    <lineage>
        <taxon>Bacteria</taxon>
        <taxon>Pseudomonadati</taxon>
        <taxon>Pseudomonadota</taxon>
        <taxon>Gammaproteobacteria</taxon>
        <taxon>Vibrionales</taxon>
        <taxon>Vibrionaceae</taxon>
        <taxon>Vibrio</taxon>
    </lineage>
</organism>
<accession>A0ABM8ZT84</accession>
<reference evidence="1" key="1">
    <citation type="submission" date="2021-11" db="EMBL/GenBank/DDBJ databases">
        <authorList>
            <person name="Rodrigo-Torres L."/>
            <person name="Arahal R. D."/>
            <person name="Lucena T."/>
        </authorList>
    </citation>
    <scope>NUCLEOTIDE SEQUENCE</scope>
    <source>
        <strain evidence="1">CECT 7929</strain>
    </source>
</reference>
<protein>
    <submittedName>
        <fullName evidence="1">Uncharacterized protein</fullName>
    </submittedName>
</protein>
<keyword evidence="2" id="KW-1185">Reference proteome</keyword>
<gene>
    <name evidence="1" type="ORF">VST7929_01405</name>
</gene>
<sequence length="57" mass="6633">MRYPKPDTCLFALAIALMVLFMLYFVTGFATLGNGGAEVQAVPHWWHVDMVRWLQYR</sequence>
<proteinExistence type="predicted"/>
<evidence type="ECO:0000313" key="1">
    <source>
        <dbReference type="EMBL" id="CAH0533535.1"/>
    </source>
</evidence>
<dbReference type="Proteomes" id="UP000838672">
    <property type="component" value="Unassembled WGS sequence"/>
</dbReference>
<dbReference type="RefSeq" id="WP_237465975.1">
    <property type="nucleotide sequence ID" value="NZ_CAKLDI010000001.1"/>
</dbReference>
<dbReference type="EMBL" id="CAKLDI010000001">
    <property type="protein sequence ID" value="CAH0533535.1"/>
    <property type="molecule type" value="Genomic_DNA"/>
</dbReference>
<evidence type="ECO:0000313" key="2">
    <source>
        <dbReference type="Proteomes" id="UP000838672"/>
    </source>
</evidence>
<name>A0ABM8ZT84_9VIBR</name>